<feature type="compositionally biased region" description="Basic residues" evidence="2">
    <location>
        <begin position="804"/>
        <end position="814"/>
    </location>
</feature>
<dbReference type="PhylomeDB" id="B8MJE9"/>
<keyword evidence="1" id="KW-0175">Coiled coil</keyword>
<accession>B8MJE9</accession>
<feature type="coiled-coil region" evidence="1">
    <location>
        <begin position="117"/>
        <end position="215"/>
    </location>
</feature>
<organism evidence="3 4">
    <name type="scientific">Talaromyces stipitatus (strain ATCC 10500 / CBS 375.48 / QM 6759 / NRRL 1006)</name>
    <name type="common">Penicillium stipitatum</name>
    <dbReference type="NCBI Taxonomy" id="441959"/>
    <lineage>
        <taxon>Eukaryota</taxon>
        <taxon>Fungi</taxon>
        <taxon>Dikarya</taxon>
        <taxon>Ascomycota</taxon>
        <taxon>Pezizomycotina</taxon>
        <taxon>Eurotiomycetes</taxon>
        <taxon>Eurotiomycetidae</taxon>
        <taxon>Eurotiales</taxon>
        <taxon>Trichocomaceae</taxon>
        <taxon>Talaromyces</taxon>
        <taxon>Talaromyces sect. Talaromyces</taxon>
    </lineage>
</organism>
<dbReference type="VEuPathDB" id="FungiDB:TSTA_046040"/>
<feature type="coiled-coil region" evidence="1">
    <location>
        <begin position="545"/>
        <end position="677"/>
    </location>
</feature>
<gene>
    <name evidence="3" type="ORF">TSTA_046040</name>
</gene>
<feature type="coiled-coil region" evidence="1">
    <location>
        <begin position="336"/>
        <end position="385"/>
    </location>
</feature>
<dbReference type="HOGENOM" id="CLU_362941_0_0_1"/>
<feature type="compositionally biased region" description="Low complexity" evidence="2">
    <location>
        <begin position="766"/>
        <end position="776"/>
    </location>
</feature>
<dbReference type="eggNOG" id="ENOG502RAH7">
    <property type="taxonomic scope" value="Eukaryota"/>
</dbReference>
<feature type="compositionally biased region" description="Basic and acidic residues" evidence="2">
    <location>
        <begin position="19"/>
        <end position="28"/>
    </location>
</feature>
<protein>
    <submittedName>
        <fullName evidence="3">Adventurous-gliding motility protein Z, putative</fullName>
    </submittedName>
</protein>
<dbReference type="STRING" id="441959.B8MJE9"/>
<feature type="compositionally biased region" description="Polar residues" evidence="2">
    <location>
        <begin position="33"/>
        <end position="48"/>
    </location>
</feature>
<sequence>MAEISRAFPPAAKSNKQFPARDPRRAARPETGPSATSAVPNVPDSTPSAKPKSYGEKLIESLASLSSEVSTATTLKNEYAKAKKAQLGINQHYEKLRNLSQFPAARDLVSRIRETQSKDVESLKEQLTARKENQKNLTKRAAALVDMESKGQTISPDVLKDIQAESTSTKQSLQNVRDEMLRFTRDSRAASDKRATELDRALESQAETLRKLKQNQDHDFESVKRTRERIDKIFSEIGSIHDRIKAISNERSPARFHDSPRKSVEGQSTPSGVAQATVKALEERVKTLESSIQGTNPTPGYDVLTKSVNQIVSRLQAIEGANRPISGTAAQTETLLLLLDKEVAKIKEEIEGMKALNEYKDRILCDDIEEKQKMMEKNLEETTSKIKAEVASDLEKAISQLKDNGPLKQLEAVASLVDSAELHNQRMETVEIAVRSLESRYSTITAEALAHQAIPLIQNQFPPAPVLRAVVDRFQVIEMHLAQISRLRELPDIVENHRQQLTILQAQTRQIRPNAEPNTADSANSAAMIEMQKNWQDAIQKISELQKSYAELKKLDQKLSSYVEENRQKHEQLLQTLGELTKEKDRLVGELASMSGNVDELKAQTRQQKDHHTALAQSTESKVQTVEQKLVARVKEVQDQIQNIEQRISDILTASGLEDTKQSIENVEVALQQHVENLNYQLTQLVDKHKATTLELSDLQRANEQLDKFTYSSIEDLQKAIKGLEDQQGATEDEHLKMTLEDHALRIDELEQAKASLGRRFRESLSPRSEPSRSPSQTSNWSGEPSRDDDEDENVRPFNDNRLPPRKKNKRKFTKFSGPLPFSSPRTKFGSAPPRGPASMIERSGPPPYKKRQRSMMDLVNNGD</sequence>
<feature type="region of interest" description="Disordered" evidence="2">
    <location>
        <begin position="758"/>
        <end position="864"/>
    </location>
</feature>
<feature type="region of interest" description="Disordered" evidence="2">
    <location>
        <begin position="250"/>
        <end position="273"/>
    </location>
</feature>
<dbReference type="Proteomes" id="UP000001745">
    <property type="component" value="Unassembled WGS sequence"/>
</dbReference>
<keyword evidence="4" id="KW-1185">Reference proteome</keyword>
<dbReference type="RefSeq" id="XP_002485102.1">
    <property type="nucleotide sequence ID" value="XM_002485057.1"/>
</dbReference>
<dbReference type="InParanoid" id="B8MJE9"/>
<name>B8MJE9_TALSN</name>
<dbReference type="EMBL" id="EQ962657">
    <property type="protein sequence ID" value="EED15149.1"/>
    <property type="molecule type" value="Genomic_DNA"/>
</dbReference>
<evidence type="ECO:0000256" key="1">
    <source>
        <dbReference type="SAM" id="Coils"/>
    </source>
</evidence>
<dbReference type="OMA" id="FFQQTWN"/>
<reference evidence="4" key="1">
    <citation type="journal article" date="2015" name="Genome Announc.">
        <title>Genome sequence of the AIDS-associated pathogen Penicillium marneffei (ATCC18224) and its near taxonomic relative Talaromyces stipitatus (ATCC10500).</title>
        <authorList>
            <person name="Nierman W.C."/>
            <person name="Fedorova-Abrams N.D."/>
            <person name="Andrianopoulos A."/>
        </authorList>
    </citation>
    <scope>NUCLEOTIDE SEQUENCE [LARGE SCALE GENOMIC DNA]</scope>
    <source>
        <strain evidence="4">ATCC 10500 / CBS 375.48 / QM 6759 / NRRL 1006</strain>
    </source>
</reference>
<proteinExistence type="predicted"/>
<dbReference type="GeneID" id="8107591"/>
<evidence type="ECO:0000313" key="3">
    <source>
        <dbReference type="EMBL" id="EED15149.1"/>
    </source>
</evidence>
<evidence type="ECO:0000256" key="2">
    <source>
        <dbReference type="SAM" id="MobiDB-lite"/>
    </source>
</evidence>
<feature type="compositionally biased region" description="Basic and acidic residues" evidence="2">
    <location>
        <begin position="252"/>
        <end position="264"/>
    </location>
</feature>
<feature type="region of interest" description="Disordered" evidence="2">
    <location>
        <begin position="1"/>
        <end position="54"/>
    </location>
</feature>
<evidence type="ECO:0000313" key="4">
    <source>
        <dbReference type="Proteomes" id="UP000001745"/>
    </source>
</evidence>
<dbReference type="AlphaFoldDB" id="B8MJE9"/>
<dbReference type="OrthoDB" id="4225368at2759"/>